<organism evidence="2">
    <name type="scientific">uncultured Rubrobacteraceae bacterium</name>
    <dbReference type="NCBI Taxonomy" id="349277"/>
    <lineage>
        <taxon>Bacteria</taxon>
        <taxon>Bacillati</taxon>
        <taxon>Actinomycetota</taxon>
        <taxon>Rubrobacteria</taxon>
        <taxon>Rubrobacterales</taxon>
        <taxon>Rubrobacteraceae</taxon>
        <taxon>environmental samples</taxon>
    </lineage>
</organism>
<name>A0A6J4QDX4_9ACTN</name>
<dbReference type="AlphaFoldDB" id="A0A6J4QDX4"/>
<accession>A0A6J4QDX4</accession>
<evidence type="ECO:0000256" key="1">
    <source>
        <dbReference type="SAM" id="MobiDB-lite"/>
    </source>
</evidence>
<dbReference type="EMBL" id="CADCVA010000356">
    <property type="protein sequence ID" value="CAA9441311.1"/>
    <property type="molecule type" value="Genomic_DNA"/>
</dbReference>
<sequence>MTKVSGISKNGRPEARAGHWESVMGQGSKYRDGQEERSVMPGGRPNRVL</sequence>
<gene>
    <name evidence="2" type="ORF">AVDCRST_MAG82-2927</name>
</gene>
<reference evidence="2" key="1">
    <citation type="submission" date="2020-02" db="EMBL/GenBank/DDBJ databases">
        <authorList>
            <person name="Meier V. D."/>
        </authorList>
    </citation>
    <scope>NUCLEOTIDE SEQUENCE</scope>
    <source>
        <strain evidence="2">AVDCRST_MAG82</strain>
    </source>
</reference>
<protein>
    <submittedName>
        <fullName evidence="2">Uncharacterized protein</fullName>
    </submittedName>
</protein>
<feature type="region of interest" description="Disordered" evidence="1">
    <location>
        <begin position="1"/>
        <end position="49"/>
    </location>
</feature>
<feature type="compositionally biased region" description="Basic and acidic residues" evidence="1">
    <location>
        <begin position="29"/>
        <end position="38"/>
    </location>
</feature>
<evidence type="ECO:0000313" key="2">
    <source>
        <dbReference type="EMBL" id="CAA9441311.1"/>
    </source>
</evidence>
<proteinExistence type="predicted"/>